<gene>
    <name evidence="11" type="ORF">PHJA_001274600</name>
</gene>
<evidence type="ECO:0000256" key="5">
    <source>
        <dbReference type="ARBA" id="ARBA00022989"/>
    </source>
</evidence>
<dbReference type="GO" id="GO:0016020">
    <property type="term" value="C:membrane"/>
    <property type="evidence" value="ECO:0007669"/>
    <property type="project" value="UniProtKB-SubCell"/>
</dbReference>
<organism evidence="11 12">
    <name type="scientific">Phtheirospermum japonicum</name>
    <dbReference type="NCBI Taxonomy" id="374723"/>
    <lineage>
        <taxon>Eukaryota</taxon>
        <taxon>Viridiplantae</taxon>
        <taxon>Streptophyta</taxon>
        <taxon>Embryophyta</taxon>
        <taxon>Tracheophyta</taxon>
        <taxon>Spermatophyta</taxon>
        <taxon>Magnoliopsida</taxon>
        <taxon>eudicotyledons</taxon>
        <taxon>Gunneridae</taxon>
        <taxon>Pentapetalae</taxon>
        <taxon>asterids</taxon>
        <taxon>lamiids</taxon>
        <taxon>Lamiales</taxon>
        <taxon>Orobanchaceae</taxon>
        <taxon>Orobanchaceae incertae sedis</taxon>
        <taxon>Phtheirospermum</taxon>
    </lineage>
</organism>
<keyword evidence="6 8" id="KW-0472">Membrane</keyword>
<dbReference type="Pfam" id="PF13947">
    <property type="entry name" value="GUB_WAK_bind"/>
    <property type="match status" value="1"/>
</dbReference>
<dbReference type="PANTHER" id="PTHR27009">
    <property type="entry name" value="RUST RESISTANCE KINASE LR10-RELATED"/>
    <property type="match status" value="1"/>
</dbReference>
<dbReference type="InterPro" id="IPR001245">
    <property type="entry name" value="Ser-Thr/Tyr_kinase_cat_dom"/>
</dbReference>
<dbReference type="InterPro" id="IPR000719">
    <property type="entry name" value="Prot_kinase_dom"/>
</dbReference>
<evidence type="ECO:0000259" key="10">
    <source>
        <dbReference type="PROSITE" id="PS50011"/>
    </source>
</evidence>
<feature type="signal peptide" evidence="9">
    <location>
        <begin position="1"/>
        <end position="19"/>
    </location>
</feature>
<accession>A0A830BX12</accession>
<reference evidence="11" key="1">
    <citation type="submission" date="2020-07" db="EMBL/GenBank/DDBJ databases">
        <title>Ethylene signaling mediates host invasion by parasitic plants.</title>
        <authorList>
            <person name="Yoshida S."/>
        </authorList>
    </citation>
    <scope>NUCLEOTIDE SEQUENCE</scope>
    <source>
        <strain evidence="11">Okayama</strain>
    </source>
</reference>
<evidence type="ECO:0000256" key="6">
    <source>
        <dbReference type="ARBA" id="ARBA00023136"/>
    </source>
</evidence>
<evidence type="ECO:0000256" key="8">
    <source>
        <dbReference type="SAM" id="Phobius"/>
    </source>
</evidence>
<evidence type="ECO:0000313" key="11">
    <source>
        <dbReference type="EMBL" id="GFP91306.1"/>
    </source>
</evidence>
<evidence type="ECO:0000256" key="9">
    <source>
        <dbReference type="SAM" id="SignalP"/>
    </source>
</evidence>
<dbReference type="Pfam" id="PF07714">
    <property type="entry name" value="PK_Tyr_Ser-Thr"/>
    <property type="match status" value="1"/>
</dbReference>
<feature type="transmembrane region" description="Helical" evidence="8">
    <location>
        <begin position="264"/>
        <end position="287"/>
    </location>
</feature>
<dbReference type="Gene3D" id="1.10.510.10">
    <property type="entry name" value="Transferase(Phosphotransferase) domain 1"/>
    <property type="match status" value="2"/>
</dbReference>
<evidence type="ECO:0000256" key="1">
    <source>
        <dbReference type="ARBA" id="ARBA00004479"/>
    </source>
</evidence>
<dbReference type="Gene3D" id="3.30.200.20">
    <property type="entry name" value="Phosphorylase Kinase, domain 1"/>
    <property type="match status" value="1"/>
</dbReference>
<keyword evidence="4 9" id="KW-0732">Signal</keyword>
<dbReference type="InterPro" id="IPR045874">
    <property type="entry name" value="LRK10/LRL21-25-like"/>
</dbReference>
<evidence type="ECO:0000313" key="12">
    <source>
        <dbReference type="Proteomes" id="UP000653305"/>
    </source>
</evidence>
<dbReference type="InterPro" id="IPR025287">
    <property type="entry name" value="WAK_GUB"/>
</dbReference>
<name>A0A830BX12_9LAMI</name>
<proteinExistence type="predicted"/>
<feature type="domain" description="Protein kinase" evidence="10">
    <location>
        <begin position="322"/>
        <end position="552"/>
    </location>
</feature>
<feature type="chain" id="PRO_5032782725" evidence="9">
    <location>
        <begin position="20"/>
        <end position="552"/>
    </location>
</feature>
<dbReference type="GO" id="GO:0004674">
    <property type="term" value="F:protein serine/threonine kinase activity"/>
    <property type="evidence" value="ECO:0007669"/>
    <property type="project" value="UniProtKB-KW"/>
</dbReference>
<evidence type="ECO:0000256" key="7">
    <source>
        <dbReference type="ARBA" id="ARBA00023180"/>
    </source>
</evidence>
<dbReference type="SUPFAM" id="SSF56112">
    <property type="entry name" value="Protein kinase-like (PK-like)"/>
    <property type="match status" value="1"/>
</dbReference>
<dbReference type="Proteomes" id="UP000653305">
    <property type="component" value="Unassembled WGS sequence"/>
</dbReference>
<keyword evidence="11" id="KW-0808">Transferase</keyword>
<evidence type="ECO:0000256" key="4">
    <source>
        <dbReference type="ARBA" id="ARBA00022729"/>
    </source>
</evidence>
<dbReference type="EMBL" id="BMAC01000241">
    <property type="protein sequence ID" value="GFP91306.1"/>
    <property type="molecule type" value="Genomic_DNA"/>
</dbReference>
<evidence type="ECO:0000256" key="2">
    <source>
        <dbReference type="ARBA" id="ARBA00022527"/>
    </source>
</evidence>
<dbReference type="OrthoDB" id="900299at2759"/>
<dbReference type="GO" id="GO:0030247">
    <property type="term" value="F:polysaccharide binding"/>
    <property type="evidence" value="ECO:0007669"/>
    <property type="project" value="InterPro"/>
</dbReference>
<protein>
    <submittedName>
        <fullName evidence="11">Glycerophosphodiester phosphodiesterase protein kinase domain-containing gdpdl2</fullName>
    </submittedName>
</protein>
<keyword evidence="11" id="KW-0418">Kinase</keyword>
<comment type="subcellular location">
    <subcellularLocation>
        <location evidence="1">Membrane</location>
        <topology evidence="1">Single-pass type I membrane protein</topology>
    </subcellularLocation>
</comment>
<comment type="caution">
    <text evidence="11">The sequence shown here is derived from an EMBL/GenBank/DDBJ whole genome shotgun (WGS) entry which is preliminary data.</text>
</comment>
<keyword evidence="3 8" id="KW-0812">Transmembrane</keyword>
<dbReference type="InterPro" id="IPR011009">
    <property type="entry name" value="Kinase-like_dom_sf"/>
</dbReference>
<keyword evidence="12" id="KW-1185">Reference proteome</keyword>
<sequence>MKILFLITLISTLLHFALSQNDCLPTSCGPTGPTIRFPFRLKDRQPAHCGYPGFELSCTNNGITKFDLRFPITASTNNTNITISLQTAVSVWDIDYMAQKMQASNARSKSCFPEKNNLITTLNSSKFEVEPLGYSDGYTLFNCSSTRDNYYGDQKINCLSGRGYEVIMFASFYDITSLPPYSSCFKMYDISYVPDRMFSVETDDDVYGTRFDLRWREPSCGDTCEENGKYCRLRNGGDGDEEIECFGHEEPQHNTGASRSHKTLTAGIITAGTLILSFITIAPYFILRSLKRNQEDQKTIEKLLANHKGNAMPRRYSYASINKITRNFKNATCGTLHEGTLVDGTRVVVKTIDSSDQNVEDFITGVEIIGRMQHLNVLQLIGYCVDRRKRALVYEFMQNRTLGNLITTLDDKSLHRVALGVAKGINYVRHECDEKILNLDDISPKYILLDDNFDPKIIVFPAAGTYDDVSSKKIDVFSYGKLVLEVLGRRRNLFHGRDNEEEDEIVKKLSIVGLWCTQWFPSDRPSMECVVQMLEGDRMPIMPPNPFHLNTF</sequence>
<dbReference type="GO" id="GO:0005524">
    <property type="term" value="F:ATP binding"/>
    <property type="evidence" value="ECO:0007669"/>
    <property type="project" value="InterPro"/>
</dbReference>
<keyword evidence="2" id="KW-0723">Serine/threonine-protein kinase</keyword>
<keyword evidence="7" id="KW-0325">Glycoprotein</keyword>
<keyword evidence="5 8" id="KW-1133">Transmembrane helix</keyword>
<evidence type="ECO:0000256" key="3">
    <source>
        <dbReference type="ARBA" id="ARBA00022692"/>
    </source>
</evidence>
<dbReference type="AlphaFoldDB" id="A0A830BX12"/>
<dbReference type="PROSITE" id="PS50011">
    <property type="entry name" value="PROTEIN_KINASE_DOM"/>
    <property type="match status" value="1"/>
</dbReference>